<dbReference type="EMBL" id="AP017378">
    <property type="protein sequence ID" value="BBD09707.1"/>
    <property type="molecule type" value="Genomic_DNA"/>
</dbReference>
<name>A0A2Z6B2G1_9BACT</name>
<evidence type="ECO:0000256" key="1">
    <source>
        <dbReference type="SAM" id="Phobius"/>
    </source>
</evidence>
<evidence type="ECO:0000313" key="2">
    <source>
        <dbReference type="EMBL" id="BBD09707.1"/>
    </source>
</evidence>
<keyword evidence="3" id="KW-1185">Reference proteome</keyword>
<dbReference type="AlphaFoldDB" id="A0A2Z6B2G1"/>
<dbReference type="Proteomes" id="UP000269883">
    <property type="component" value="Chromosome"/>
</dbReference>
<keyword evidence="1" id="KW-1133">Transmembrane helix</keyword>
<evidence type="ECO:0000313" key="3">
    <source>
        <dbReference type="Proteomes" id="UP000269883"/>
    </source>
</evidence>
<gene>
    <name evidence="2" type="ORF">DFE_2981</name>
</gene>
<dbReference type="KEGG" id="dfl:DFE_2981"/>
<reference evidence="2 3" key="1">
    <citation type="journal article" date="2018" name="Sci. Adv.">
        <title>Multi-heme cytochromes provide a pathway for survival in energy-limited environments.</title>
        <authorList>
            <person name="Deng X."/>
            <person name="Dohmae N."/>
            <person name="Nealson K.H."/>
            <person name="Hashimoto K."/>
            <person name="Okamoto A."/>
        </authorList>
    </citation>
    <scope>NUCLEOTIDE SEQUENCE [LARGE SCALE GENOMIC DNA]</scope>
    <source>
        <strain evidence="2 3">IS5</strain>
    </source>
</reference>
<feature type="transmembrane region" description="Helical" evidence="1">
    <location>
        <begin position="38"/>
        <end position="57"/>
    </location>
</feature>
<sequence>MTDTVEVPLNKGLMTTYGIALALLLGSLLVLIIRTPEWGTEALIFVALFVGILMACGPELKTAILTRYCLKADERGIRVGCWKHEILIPWPEVARMVCVHPAWNKKGVQNLVILFKDDKPALNHIDGRPVKNAPNSIRVRGTFIGGDCHAIKEHLDALLARYGHEESDVPKL</sequence>
<organism evidence="2 3">
    <name type="scientific">Desulfovibrio ferrophilus</name>
    <dbReference type="NCBI Taxonomy" id="241368"/>
    <lineage>
        <taxon>Bacteria</taxon>
        <taxon>Pseudomonadati</taxon>
        <taxon>Thermodesulfobacteriota</taxon>
        <taxon>Desulfovibrionia</taxon>
        <taxon>Desulfovibrionales</taxon>
        <taxon>Desulfovibrionaceae</taxon>
        <taxon>Desulfovibrio</taxon>
    </lineage>
</organism>
<accession>A0A2Z6B2G1</accession>
<protein>
    <submittedName>
        <fullName evidence="2">MMPL domain protein</fullName>
    </submittedName>
</protein>
<keyword evidence="1" id="KW-0472">Membrane</keyword>
<dbReference type="RefSeq" id="WP_126380731.1">
    <property type="nucleotide sequence ID" value="NZ_AP017378.1"/>
</dbReference>
<feature type="transmembrane region" description="Helical" evidence="1">
    <location>
        <begin position="12"/>
        <end position="32"/>
    </location>
</feature>
<keyword evidence="1" id="KW-0812">Transmembrane</keyword>
<proteinExistence type="predicted"/>